<proteinExistence type="predicted"/>
<accession>A0A858BVY4</accession>
<evidence type="ECO:0000313" key="1">
    <source>
        <dbReference type="EMBL" id="QIB68236.1"/>
    </source>
</evidence>
<reference evidence="1 2" key="1">
    <citation type="submission" date="2020-02" db="EMBL/GenBank/DDBJ databases">
        <authorList>
            <person name="Kim Y.B."/>
            <person name="Roh S.W."/>
        </authorList>
    </citation>
    <scope>NUCLEOTIDE SEQUENCE [LARGE SCALE GENOMIC DNA]</scope>
    <source>
        <strain evidence="1 2">DSM 103574</strain>
    </source>
</reference>
<evidence type="ECO:0000313" key="2">
    <source>
        <dbReference type="Proteomes" id="UP000466848"/>
    </source>
</evidence>
<dbReference type="AlphaFoldDB" id="A0A858BVY4"/>
<gene>
    <name evidence="1" type="ORF">Ami103574_02430</name>
</gene>
<organism evidence="1 2">
    <name type="scientific">Aminipila butyrica</name>
    <dbReference type="NCBI Taxonomy" id="433296"/>
    <lineage>
        <taxon>Bacteria</taxon>
        <taxon>Bacillati</taxon>
        <taxon>Bacillota</taxon>
        <taxon>Clostridia</taxon>
        <taxon>Peptostreptococcales</taxon>
        <taxon>Anaerovoracaceae</taxon>
        <taxon>Aminipila</taxon>
    </lineage>
</organism>
<protein>
    <submittedName>
        <fullName evidence="1">Uncharacterized protein</fullName>
    </submittedName>
</protein>
<name>A0A858BVY4_9FIRM</name>
<dbReference type="KEGG" id="abut:Ami103574_02430"/>
<dbReference type="EMBL" id="CP048649">
    <property type="protein sequence ID" value="QIB68236.1"/>
    <property type="molecule type" value="Genomic_DNA"/>
</dbReference>
<dbReference type="RefSeq" id="WP_163065156.1">
    <property type="nucleotide sequence ID" value="NZ_CP048649.1"/>
</dbReference>
<dbReference type="Proteomes" id="UP000466848">
    <property type="component" value="Chromosome"/>
</dbReference>
<keyword evidence="2" id="KW-1185">Reference proteome</keyword>
<sequence>MHYCNDCGHFGAAVYSKETYTNVCTGCGSEDIEPAGECRICGLPVKSSEDYCEDCLTMGGRYVLELAVEMETTTDKARDLLLAVMEKEDGSGVKKL</sequence>